<sequence length="294" mass="33403">MTDHEFGDQHTELKLSIVEKYLHFFTTALRKKFPELWYIDAFAGTGYRTIRHEAIPANLIDAGEPERIERRRGSAKIAIDVTPRFDFLVFIENKPSYVRALEDLRARHPDRRIAVVKNDANEGLKSLLASNSWRSTRAVLFLDPYGMEVDWSTLVAIAKTQAIDVWYLFSLAGFYRQATRDHADLDEDKRAALTRMLGTNEWERELYSANTTFDLFGGDDGVSLRREADLVALEAYAKKRLETIFGAVLDPLPLPLHEGPQRFSLFFCISSQNPAAIKLARNVGNHILKAGISS</sequence>
<evidence type="ECO:0000313" key="1">
    <source>
        <dbReference type="EMBL" id="SCB33790.1"/>
    </source>
</evidence>
<dbReference type="InterPro" id="IPR031009">
    <property type="entry name" value="Tcm_partner"/>
</dbReference>
<evidence type="ECO:0000313" key="2">
    <source>
        <dbReference type="Proteomes" id="UP000199184"/>
    </source>
</evidence>
<reference evidence="2" key="1">
    <citation type="submission" date="2016-08" db="EMBL/GenBank/DDBJ databases">
        <authorList>
            <person name="Varghese N."/>
            <person name="Submissions Spin"/>
        </authorList>
    </citation>
    <scope>NUCLEOTIDE SEQUENCE [LARGE SCALE GENOMIC DNA]</scope>
    <source>
        <strain evidence="2">ERR11</strain>
    </source>
</reference>
<dbReference type="RefSeq" id="WP_091956785.1">
    <property type="nucleotide sequence ID" value="NZ_FMAI01000006.1"/>
</dbReference>
<dbReference type="Gene3D" id="3.40.50.150">
    <property type="entry name" value="Vaccinia Virus protein VP39"/>
    <property type="match status" value="1"/>
</dbReference>
<dbReference type="NCBIfam" id="TIGR04474">
    <property type="entry name" value="tcm_partner"/>
    <property type="match status" value="1"/>
</dbReference>
<dbReference type="EMBL" id="FMAI01000006">
    <property type="protein sequence ID" value="SCB33790.1"/>
    <property type="molecule type" value="Genomic_DNA"/>
</dbReference>
<proteinExistence type="predicted"/>
<name>A0A1C3W179_9BRAD</name>
<gene>
    <name evidence="1" type="ORF">GA0061098_1006168</name>
</gene>
<dbReference type="InterPro" id="IPR029063">
    <property type="entry name" value="SAM-dependent_MTases_sf"/>
</dbReference>
<dbReference type="Proteomes" id="UP000199184">
    <property type="component" value="Unassembled WGS sequence"/>
</dbReference>
<dbReference type="SUPFAM" id="SSF53335">
    <property type="entry name" value="S-adenosyl-L-methionine-dependent methyltransferases"/>
    <property type="match status" value="1"/>
</dbReference>
<accession>A0A1C3W179</accession>
<organism evidence="1 2">
    <name type="scientific">Bradyrhizobium shewense</name>
    <dbReference type="NCBI Taxonomy" id="1761772"/>
    <lineage>
        <taxon>Bacteria</taxon>
        <taxon>Pseudomonadati</taxon>
        <taxon>Pseudomonadota</taxon>
        <taxon>Alphaproteobacteria</taxon>
        <taxon>Hyphomicrobiales</taxon>
        <taxon>Nitrobacteraceae</taxon>
        <taxon>Bradyrhizobium</taxon>
    </lineage>
</organism>
<keyword evidence="2" id="KW-1185">Reference proteome</keyword>
<dbReference type="AlphaFoldDB" id="A0A1C3W179"/>
<protein>
    <submittedName>
        <fullName evidence="1">Three-Cys-motif partner protein</fullName>
    </submittedName>
</protein>